<feature type="active site" description="Proton acceptor" evidence="8 9">
    <location>
        <position position="176"/>
    </location>
</feature>
<feature type="binding site" evidence="8">
    <location>
        <begin position="121"/>
        <end position="124"/>
    </location>
    <ligand>
        <name>substrate</name>
    </ligand>
</feature>
<dbReference type="AlphaFoldDB" id="A0A430A124"/>
<dbReference type="GO" id="GO:0006096">
    <property type="term" value="P:glycolytic process"/>
    <property type="evidence" value="ECO:0007669"/>
    <property type="project" value="UniProtKB-UniRule"/>
</dbReference>
<feature type="binding site" evidence="10">
    <location>
        <position position="96"/>
    </location>
    <ligand>
        <name>NAD(+)</name>
        <dbReference type="ChEBI" id="CHEBI:57540"/>
    </ligand>
</feature>
<feature type="signal peptide" evidence="11">
    <location>
        <begin position="1"/>
        <end position="21"/>
    </location>
</feature>
<evidence type="ECO:0000256" key="1">
    <source>
        <dbReference type="ARBA" id="ARBA00004843"/>
    </source>
</evidence>
<feature type="chain" id="PRO_5019024612" description="L-lactate dehydrogenase" evidence="11">
    <location>
        <begin position="22"/>
        <end position="314"/>
    </location>
</feature>
<dbReference type="NCBIfam" id="TIGR01771">
    <property type="entry name" value="L-LDH-NAD"/>
    <property type="match status" value="1"/>
</dbReference>
<dbReference type="InterPro" id="IPR001557">
    <property type="entry name" value="L-lactate/malate_DH"/>
</dbReference>
<comment type="subunit">
    <text evidence="8">Homotetramer.</text>
</comment>
<comment type="function">
    <text evidence="8">Catalyzes the conversion of lactate to pyruvate.</text>
</comment>
<comment type="similarity">
    <text evidence="2 8">Belongs to the LDH/MDH superfamily. LDH family.</text>
</comment>
<evidence type="ECO:0000256" key="11">
    <source>
        <dbReference type="SAM" id="SignalP"/>
    </source>
</evidence>
<evidence type="ECO:0000256" key="7">
    <source>
        <dbReference type="ARBA" id="ARBA00049258"/>
    </source>
</evidence>
<evidence type="ECO:0000256" key="10">
    <source>
        <dbReference type="PIRSR" id="PIRSR000102-3"/>
    </source>
</evidence>
<evidence type="ECO:0000256" key="2">
    <source>
        <dbReference type="ARBA" id="ARBA00006054"/>
    </source>
</evidence>
<feature type="domain" description="Lactate/malate dehydrogenase N-terminal" evidence="12">
    <location>
        <begin position="5"/>
        <end position="143"/>
    </location>
</feature>
<dbReference type="SUPFAM" id="SSF51735">
    <property type="entry name" value="NAD(P)-binding Rossmann-fold domains"/>
    <property type="match status" value="1"/>
</dbReference>
<proteinExistence type="inferred from homology"/>
<dbReference type="EMBL" id="NGJS01000002">
    <property type="protein sequence ID" value="RSU00096.1"/>
    <property type="molecule type" value="Genomic_DNA"/>
</dbReference>
<feature type="binding site" evidence="8">
    <location>
        <position position="66"/>
    </location>
    <ligand>
        <name>NAD(+)</name>
        <dbReference type="ChEBI" id="CHEBI:57540"/>
    </ligand>
</feature>
<comment type="catalytic activity">
    <reaction evidence="7 8">
        <text>(S)-lactate + NAD(+) = pyruvate + NADH + H(+)</text>
        <dbReference type="Rhea" id="RHEA:23444"/>
        <dbReference type="ChEBI" id="CHEBI:15361"/>
        <dbReference type="ChEBI" id="CHEBI:15378"/>
        <dbReference type="ChEBI" id="CHEBI:16651"/>
        <dbReference type="ChEBI" id="CHEBI:57540"/>
        <dbReference type="ChEBI" id="CHEBI:57945"/>
        <dbReference type="EC" id="1.1.1.27"/>
    </reaction>
</comment>
<evidence type="ECO:0000256" key="9">
    <source>
        <dbReference type="PIRSR" id="PIRSR000102-1"/>
    </source>
</evidence>
<evidence type="ECO:0000259" key="13">
    <source>
        <dbReference type="Pfam" id="PF02866"/>
    </source>
</evidence>
<organism evidence="14 15">
    <name type="scientific">Vagococcus vulneris</name>
    <dbReference type="NCBI Taxonomy" id="1977869"/>
    <lineage>
        <taxon>Bacteria</taxon>
        <taxon>Bacillati</taxon>
        <taxon>Bacillota</taxon>
        <taxon>Bacilli</taxon>
        <taxon>Lactobacillales</taxon>
        <taxon>Enterococcaceae</taxon>
        <taxon>Vagococcus</taxon>
    </lineage>
</organism>
<keyword evidence="11" id="KW-0732">Signal</keyword>
<protein>
    <recommendedName>
        <fullName evidence="4 8">L-lactate dehydrogenase</fullName>
        <shortName evidence="8">L-LDH</shortName>
        <ecNumber evidence="3 8">1.1.1.27</ecNumber>
    </recommendedName>
</protein>
<keyword evidence="8" id="KW-0963">Cytoplasm</keyword>
<keyword evidence="6 8" id="KW-0520">NAD</keyword>
<evidence type="ECO:0000259" key="12">
    <source>
        <dbReference type="Pfam" id="PF00056"/>
    </source>
</evidence>
<dbReference type="InterPro" id="IPR036291">
    <property type="entry name" value="NAD(P)-bd_dom_sf"/>
</dbReference>
<gene>
    <name evidence="8" type="primary">ldh</name>
    <name evidence="14" type="ORF">CBF37_02000</name>
</gene>
<evidence type="ECO:0000256" key="6">
    <source>
        <dbReference type="ARBA" id="ARBA00023027"/>
    </source>
</evidence>
<dbReference type="NCBIfam" id="NF000824">
    <property type="entry name" value="PRK00066.1"/>
    <property type="match status" value="1"/>
</dbReference>
<dbReference type="GO" id="GO:0005737">
    <property type="term" value="C:cytoplasm"/>
    <property type="evidence" value="ECO:0007669"/>
    <property type="project" value="UniProtKB-SubCell"/>
</dbReference>
<dbReference type="PRINTS" id="PR00086">
    <property type="entry name" value="LLDHDRGNASE"/>
</dbReference>
<dbReference type="CDD" id="cd05291">
    <property type="entry name" value="HicDH_like"/>
    <property type="match status" value="1"/>
</dbReference>
<accession>A0A430A124</accession>
<dbReference type="PANTHER" id="PTHR43128">
    <property type="entry name" value="L-2-HYDROXYCARBOXYLATE DEHYDROGENASE (NAD(P)(+))"/>
    <property type="match status" value="1"/>
</dbReference>
<dbReference type="EC" id="1.1.1.27" evidence="3 8"/>
<keyword evidence="15" id="KW-1185">Reference proteome</keyword>
<comment type="caution">
    <text evidence="14">The sequence shown here is derived from an EMBL/GenBank/DDBJ whole genome shotgun (WGS) entry which is preliminary data.</text>
</comment>
<feature type="binding site" evidence="8">
    <location>
        <position position="144"/>
    </location>
    <ligand>
        <name>NAD(+)</name>
        <dbReference type="ChEBI" id="CHEBI:57540"/>
    </ligand>
</feature>
<reference evidence="14 15" key="1">
    <citation type="submission" date="2017-05" db="EMBL/GenBank/DDBJ databases">
        <title>Vagococcus spp. assemblies.</title>
        <authorList>
            <person name="Gulvik C.A."/>
        </authorList>
    </citation>
    <scope>NUCLEOTIDE SEQUENCE [LARGE SCALE GENOMIC DNA]</scope>
    <source>
        <strain evidence="14 15">SS1995</strain>
    </source>
</reference>
<dbReference type="Pfam" id="PF00056">
    <property type="entry name" value="Ldh_1_N"/>
    <property type="match status" value="1"/>
</dbReference>
<name>A0A430A124_9ENTE</name>
<feature type="binding site" evidence="8">
    <location>
        <position position="89"/>
    </location>
    <ligand>
        <name>substrate</name>
    </ligand>
</feature>
<comment type="pathway">
    <text evidence="1 8">Fermentation; pyruvate fermentation to lactate; (S)-lactate from pyruvate: step 1/1.</text>
</comment>
<dbReference type="SUPFAM" id="SSF56327">
    <property type="entry name" value="LDH C-terminal domain-like"/>
    <property type="match status" value="1"/>
</dbReference>
<dbReference type="InterPro" id="IPR011304">
    <property type="entry name" value="L-lactate_DH"/>
</dbReference>
<feature type="binding site" evidence="8">
    <location>
        <position position="83"/>
    </location>
    <ligand>
        <name>substrate</name>
    </ligand>
</feature>
<feature type="binding site" evidence="8">
    <location>
        <position position="229"/>
    </location>
    <ligand>
        <name>substrate</name>
    </ligand>
</feature>
<dbReference type="OrthoDB" id="9802969at2"/>
<feature type="binding site" evidence="8">
    <location>
        <position position="40"/>
    </location>
    <ligand>
        <name>NAD(+)</name>
        <dbReference type="ChEBI" id="CHEBI:57540"/>
    </ligand>
</feature>
<feature type="binding site" evidence="8">
    <location>
        <begin position="149"/>
        <end position="152"/>
    </location>
    <ligand>
        <name>substrate</name>
    </ligand>
</feature>
<dbReference type="Gene3D" id="3.40.50.720">
    <property type="entry name" value="NAD(P)-binding Rossmann-like Domain"/>
    <property type="match status" value="1"/>
</dbReference>
<feature type="domain" description="Lactate/malate dehydrogenase C-terminal" evidence="13">
    <location>
        <begin position="146"/>
        <end position="306"/>
    </location>
</feature>
<dbReference type="RefSeq" id="WP_125983048.1">
    <property type="nucleotide sequence ID" value="NZ_NGJS01000002.1"/>
</dbReference>
<dbReference type="Proteomes" id="UP000287857">
    <property type="component" value="Unassembled WGS sequence"/>
</dbReference>
<dbReference type="InterPro" id="IPR022383">
    <property type="entry name" value="Lactate/malate_DH_C"/>
</dbReference>
<dbReference type="InterPro" id="IPR001236">
    <property type="entry name" value="Lactate/malate_DH_N"/>
</dbReference>
<feature type="binding site" evidence="10">
    <location>
        <begin position="10"/>
        <end position="15"/>
    </location>
    <ligand>
        <name>NAD(+)</name>
        <dbReference type="ChEBI" id="CHEBI:57540"/>
    </ligand>
</feature>
<dbReference type="InterPro" id="IPR015955">
    <property type="entry name" value="Lactate_DH/Glyco_Ohase_4_C"/>
</dbReference>
<feature type="binding site" evidence="8">
    <location>
        <position position="14"/>
    </location>
    <ligand>
        <name>NAD(+)</name>
        <dbReference type="ChEBI" id="CHEBI:57540"/>
    </ligand>
</feature>
<dbReference type="GO" id="GO:0004459">
    <property type="term" value="F:L-lactate dehydrogenase (NAD+) activity"/>
    <property type="evidence" value="ECO:0007669"/>
    <property type="project" value="UniProtKB-UniRule"/>
</dbReference>
<comment type="subcellular location">
    <subcellularLocation>
        <location evidence="8">Cytoplasm</location>
    </subcellularLocation>
</comment>
<dbReference type="PANTHER" id="PTHR43128:SF16">
    <property type="entry name" value="L-LACTATE DEHYDROGENASE"/>
    <property type="match status" value="1"/>
</dbReference>
<dbReference type="HAMAP" id="MF_00488">
    <property type="entry name" value="Lactate_dehydrog"/>
    <property type="match status" value="1"/>
</dbReference>
<evidence type="ECO:0000256" key="8">
    <source>
        <dbReference type="HAMAP-Rule" id="MF_00488"/>
    </source>
</evidence>
<evidence type="ECO:0000256" key="4">
    <source>
        <dbReference type="ARBA" id="ARBA00016495"/>
    </source>
</evidence>
<dbReference type="Pfam" id="PF02866">
    <property type="entry name" value="Ldh_1_C"/>
    <property type="match status" value="1"/>
</dbReference>
<evidence type="ECO:0000313" key="15">
    <source>
        <dbReference type="Proteomes" id="UP000287857"/>
    </source>
</evidence>
<dbReference type="FunFam" id="3.40.50.720:FF:000018">
    <property type="entry name" value="Malate dehydrogenase"/>
    <property type="match status" value="1"/>
</dbReference>
<evidence type="ECO:0000256" key="5">
    <source>
        <dbReference type="ARBA" id="ARBA00023002"/>
    </source>
</evidence>
<feature type="binding site" evidence="8 10">
    <location>
        <position position="35"/>
    </location>
    <ligand>
        <name>NAD(+)</name>
        <dbReference type="ChEBI" id="CHEBI:57540"/>
    </ligand>
</feature>
<evidence type="ECO:0000256" key="3">
    <source>
        <dbReference type="ARBA" id="ARBA00012967"/>
    </source>
</evidence>
<dbReference type="PIRSF" id="PIRSF000102">
    <property type="entry name" value="Lac_mal_DH"/>
    <property type="match status" value="1"/>
</dbReference>
<keyword evidence="5 8" id="KW-0560">Oxidoreductase</keyword>
<dbReference type="UniPathway" id="UPA00554">
    <property type="reaction ID" value="UER00611"/>
</dbReference>
<keyword evidence="8" id="KW-0597">Phosphoprotein</keyword>
<dbReference type="Gene3D" id="3.90.110.10">
    <property type="entry name" value="Lactate dehydrogenase/glycoside hydrolase, family 4, C-terminal"/>
    <property type="match status" value="1"/>
</dbReference>
<feature type="modified residue" description="Phosphotyrosine" evidence="8">
    <location>
        <position position="220"/>
    </location>
</feature>
<comment type="caution">
    <text evidence="8">Lacks conserved residue(s) required for the propagation of feature annotation.</text>
</comment>
<sequence length="314" mass="34225">MSTKKVVLIGTGSVGSSFAFAMVNQNLCDELVLIDVNKEKAAADVHDMQDGLPNFTTNITISHGDYSDCHNADIVCICAGIPQKVGQTRLDLIKTNIGIAKNITESVVDSGFNGIFLIASNPVDIISYAVWHYSGFPKEKVIGSGTTLDTARLRYQLSCKFNVAPQDITADVFGEHGDSEFVPWSLAKIGSTPLSVYQNKLNITEDDLNQIFENTRDAAYKIIQAKGATYYGIAMALSRICRAILKDERAILTTSTLLKGEYGQNNVYAGIPCVVGKAGIINVLEPQLTQDELEKFKHSSNVLKENNPLLEELV</sequence>
<evidence type="ECO:0000313" key="14">
    <source>
        <dbReference type="EMBL" id="RSU00096.1"/>
    </source>
</evidence>
<dbReference type="GO" id="GO:0006089">
    <property type="term" value="P:lactate metabolic process"/>
    <property type="evidence" value="ECO:0007669"/>
    <property type="project" value="TreeGrafter"/>
</dbReference>
<feature type="binding site" evidence="8">
    <location>
        <begin position="119"/>
        <end position="121"/>
    </location>
    <ligand>
        <name>NAD(+)</name>
        <dbReference type="ChEBI" id="CHEBI:57540"/>
    </ligand>
</feature>